<dbReference type="AlphaFoldDB" id="A0A1B7MRL6"/>
<dbReference type="EMBL" id="KV448517">
    <property type="protein sequence ID" value="OAX35244.1"/>
    <property type="molecule type" value="Genomic_DNA"/>
</dbReference>
<dbReference type="GO" id="GO:0008270">
    <property type="term" value="F:zinc ion binding"/>
    <property type="evidence" value="ECO:0007669"/>
    <property type="project" value="UniProtKB-KW"/>
</dbReference>
<organism evidence="6 7">
    <name type="scientific">Rhizopogon vinicolor AM-OR11-026</name>
    <dbReference type="NCBI Taxonomy" id="1314800"/>
    <lineage>
        <taxon>Eukaryota</taxon>
        <taxon>Fungi</taxon>
        <taxon>Dikarya</taxon>
        <taxon>Basidiomycota</taxon>
        <taxon>Agaricomycotina</taxon>
        <taxon>Agaricomycetes</taxon>
        <taxon>Agaricomycetidae</taxon>
        <taxon>Boletales</taxon>
        <taxon>Suillineae</taxon>
        <taxon>Rhizopogonaceae</taxon>
        <taxon>Rhizopogon</taxon>
    </lineage>
</organism>
<keyword evidence="2 4" id="KW-0863">Zinc-finger</keyword>
<evidence type="ECO:0000256" key="1">
    <source>
        <dbReference type="ARBA" id="ARBA00022723"/>
    </source>
</evidence>
<dbReference type="Gene3D" id="6.10.140.2220">
    <property type="match status" value="1"/>
</dbReference>
<protein>
    <recommendedName>
        <fullName evidence="5">MYND-type domain-containing protein</fullName>
    </recommendedName>
</protein>
<dbReference type="PROSITE" id="PS50865">
    <property type="entry name" value="ZF_MYND_2"/>
    <property type="match status" value="1"/>
</dbReference>
<evidence type="ECO:0000313" key="6">
    <source>
        <dbReference type="EMBL" id="OAX35244.1"/>
    </source>
</evidence>
<evidence type="ECO:0000313" key="7">
    <source>
        <dbReference type="Proteomes" id="UP000092154"/>
    </source>
</evidence>
<evidence type="ECO:0000259" key="5">
    <source>
        <dbReference type="PROSITE" id="PS50865"/>
    </source>
</evidence>
<dbReference type="PANTHER" id="PTHR41878:SF1">
    <property type="entry name" value="TNPR PROTEIN"/>
    <property type="match status" value="1"/>
</dbReference>
<keyword evidence="3" id="KW-0862">Zinc</keyword>
<dbReference type="SUPFAM" id="SSF144232">
    <property type="entry name" value="HIT/MYND zinc finger-like"/>
    <property type="match status" value="1"/>
</dbReference>
<evidence type="ECO:0000256" key="3">
    <source>
        <dbReference type="ARBA" id="ARBA00022833"/>
    </source>
</evidence>
<dbReference type="InterPro" id="IPR002893">
    <property type="entry name" value="Znf_MYND"/>
</dbReference>
<dbReference type="Gene3D" id="3.10.290.30">
    <property type="entry name" value="MM3350-like"/>
    <property type="match status" value="1"/>
</dbReference>
<dbReference type="PROSITE" id="PS01360">
    <property type="entry name" value="ZF_MYND_1"/>
    <property type="match status" value="1"/>
</dbReference>
<gene>
    <name evidence="6" type="ORF">K503DRAFT_773679</name>
</gene>
<keyword evidence="1" id="KW-0479">Metal-binding</keyword>
<evidence type="ECO:0000256" key="4">
    <source>
        <dbReference type="PROSITE-ProRule" id="PRU00134"/>
    </source>
</evidence>
<dbReference type="OrthoDB" id="432970at2759"/>
<sequence>MDFANLFSDGAASSINYGVPQSRAQKRPAGKPKFVKFLAGDIGEGMPEVFFEDPRTFEPKPGPLGQIQTWGIFPYCEDNISDFDGIAMMYRTMAHQLEYHNLGGKPWPEKQFIDVLKDRKREQLSKLDLADLDKKDIVIKIYLKFLEDANGEPRIWRRVRFSAGMKIGVFQDKVLSPVLNWVRNLHCYTFTDIRDGALFGPEDANATDIVHVNQVGYDYLPDDKYMVAHLFSQVGDKFTYLYDYGDKWHHEIEIEQIFPINQSYGRVQILDGKGMCPGENMQGSYQYREFLKAYDSDSYIEQVKKKREILNCPNYKGFGKPPSLFNIDAFDIDQANERLSAALSSPNSVRTGMKGFVMPINPSALDPRIGKLKKGQSIQREWDHENHGYWEETTSSTKDKRNQSACAACGKPGGQDLKTCSGCRAILYCSTEHQKAHWKDVHKKQCSRKYLKK</sequence>
<accession>A0A1B7MRL6</accession>
<dbReference type="Pfam" id="PF07929">
    <property type="entry name" value="PRiA4_ORF3"/>
    <property type="match status" value="1"/>
</dbReference>
<reference evidence="6 7" key="1">
    <citation type="submission" date="2016-06" db="EMBL/GenBank/DDBJ databases">
        <title>Comparative genomics of the ectomycorrhizal sister species Rhizopogon vinicolor and Rhizopogon vesiculosus (Basidiomycota: Boletales) reveals a divergence of the mating type B locus.</title>
        <authorList>
            <consortium name="DOE Joint Genome Institute"/>
            <person name="Mujic A.B."/>
            <person name="Kuo A."/>
            <person name="Tritt A."/>
            <person name="Lipzen A."/>
            <person name="Chen C."/>
            <person name="Johnson J."/>
            <person name="Sharma A."/>
            <person name="Barry K."/>
            <person name="Grigoriev I.V."/>
            <person name="Spatafora J.W."/>
        </authorList>
    </citation>
    <scope>NUCLEOTIDE SEQUENCE [LARGE SCALE GENOMIC DNA]</scope>
    <source>
        <strain evidence="6 7">AM-OR11-026</strain>
    </source>
</reference>
<dbReference type="PANTHER" id="PTHR41878">
    <property type="entry name" value="LEXA REPRESSOR-RELATED"/>
    <property type="match status" value="1"/>
</dbReference>
<dbReference type="SUPFAM" id="SSF159941">
    <property type="entry name" value="MM3350-like"/>
    <property type="match status" value="1"/>
</dbReference>
<evidence type="ECO:0000256" key="2">
    <source>
        <dbReference type="ARBA" id="ARBA00022771"/>
    </source>
</evidence>
<dbReference type="Pfam" id="PF01753">
    <property type="entry name" value="zf-MYND"/>
    <property type="match status" value="1"/>
</dbReference>
<feature type="domain" description="MYND-type" evidence="5">
    <location>
        <begin position="406"/>
        <end position="446"/>
    </location>
</feature>
<name>A0A1B7MRL6_9AGAM</name>
<dbReference type="Proteomes" id="UP000092154">
    <property type="component" value="Unassembled WGS sequence"/>
</dbReference>
<dbReference type="InterPro" id="IPR024047">
    <property type="entry name" value="MM3350-like_sf"/>
</dbReference>
<keyword evidence="7" id="KW-1185">Reference proteome</keyword>
<proteinExistence type="predicted"/>
<dbReference type="InterPro" id="IPR012912">
    <property type="entry name" value="Plasmid_pRiA4b_Orf3-like"/>
</dbReference>
<dbReference type="InParanoid" id="A0A1B7MRL6"/>